<name>A0AAN6REV8_9PLEO</name>
<gene>
    <name evidence="2" type="ORF">GRF29_103g1522631</name>
</gene>
<feature type="domain" description="Heterokaryon incompatibility" evidence="1">
    <location>
        <begin position="893"/>
        <end position="1058"/>
    </location>
</feature>
<dbReference type="PANTHER" id="PTHR24148:SF73">
    <property type="entry name" value="HET DOMAIN PROTEIN (AFU_ORTHOLOGUE AFUA_8G01020)"/>
    <property type="match status" value="1"/>
</dbReference>
<evidence type="ECO:0000259" key="1">
    <source>
        <dbReference type="Pfam" id="PF06985"/>
    </source>
</evidence>
<dbReference type="InterPro" id="IPR010730">
    <property type="entry name" value="HET"/>
</dbReference>
<evidence type="ECO:0000313" key="2">
    <source>
        <dbReference type="EMBL" id="KAK3207603.1"/>
    </source>
</evidence>
<protein>
    <recommendedName>
        <fullName evidence="1">Heterokaryon incompatibility domain-containing protein</fullName>
    </recommendedName>
</protein>
<dbReference type="Pfam" id="PF06985">
    <property type="entry name" value="HET"/>
    <property type="match status" value="1"/>
</dbReference>
<dbReference type="EMBL" id="WVTA01000009">
    <property type="protein sequence ID" value="KAK3207603.1"/>
    <property type="molecule type" value="Genomic_DNA"/>
</dbReference>
<proteinExistence type="predicted"/>
<comment type="caution">
    <text evidence="2">The sequence shown here is derived from an EMBL/GenBank/DDBJ whole genome shotgun (WGS) entry which is preliminary data.</text>
</comment>
<accession>A0AAN6REV8</accession>
<keyword evidence="3" id="KW-1185">Reference proteome</keyword>
<dbReference type="Proteomes" id="UP001280581">
    <property type="component" value="Unassembled WGS sequence"/>
</dbReference>
<evidence type="ECO:0000313" key="3">
    <source>
        <dbReference type="Proteomes" id="UP001280581"/>
    </source>
</evidence>
<organism evidence="2 3">
    <name type="scientific">Pseudopithomyces chartarum</name>
    <dbReference type="NCBI Taxonomy" id="1892770"/>
    <lineage>
        <taxon>Eukaryota</taxon>
        <taxon>Fungi</taxon>
        <taxon>Dikarya</taxon>
        <taxon>Ascomycota</taxon>
        <taxon>Pezizomycotina</taxon>
        <taxon>Dothideomycetes</taxon>
        <taxon>Pleosporomycetidae</taxon>
        <taxon>Pleosporales</taxon>
        <taxon>Massarineae</taxon>
        <taxon>Didymosphaeriaceae</taxon>
        <taxon>Pseudopithomyces</taxon>
    </lineage>
</organism>
<dbReference type="InterPro" id="IPR052895">
    <property type="entry name" value="HetReg/Transcr_Mod"/>
</dbReference>
<dbReference type="PANTHER" id="PTHR24148">
    <property type="entry name" value="ANKYRIN REPEAT DOMAIN-CONTAINING PROTEIN 39 HOMOLOG-RELATED"/>
    <property type="match status" value="1"/>
</dbReference>
<reference evidence="2 3" key="1">
    <citation type="submission" date="2021-02" db="EMBL/GenBank/DDBJ databases">
        <title>Genome assembly of Pseudopithomyces chartarum.</title>
        <authorList>
            <person name="Jauregui R."/>
            <person name="Singh J."/>
            <person name="Voisey C."/>
        </authorList>
    </citation>
    <scope>NUCLEOTIDE SEQUENCE [LARGE SCALE GENOMIC DNA]</scope>
    <source>
        <strain evidence="2 3">AGR01</strain>
    </source>
</reference>
<sequence length="1333" mass="150718">MHESQPMLFSLSEEFEFMLRECDSSDVLQLIRDNWHHYSQWIEGAHMKWQIEEFVTASTALRSKISASNVRTLRGPLPLHDTVLANLDAHLDSSKSIPVIELPDPESPEWNLLSYFDVVMKGDVSYYLRCLIAISNDDKPDTDLVTYIYEQLQSRYTGNEELIRAAFYSKDVVLVSGEPQPDNKKHHWSRMEACMSKGIDLESKYSSCAYLFRCLMSPSGDPIGGLIHTMTLIDSSSKLEDIARLFREVSKLLKDISTSKAALLLKPLQSKSIFPVITESKPAEFHALMGVQDSEWYIADQANLIESFTGVVPLLAFSVQDLPAVEDLFRVLKLEGKRMSKMVSSQTLALGQTKSDFRYSDTFRSKSPFIKALIPRNHPNEATIKHQITELRVRIATAVSQTFKLELTNEEIYGNPIPGHVYISSADNLLTLIMTEETATADCPSHELVTLLAETCGIKDQKHISLLFTALSNLSLKKTNAAFLQQGIKVEGLILEEPKAMDHFLHAVQGINGARMPSPFNEKSVHDLIDSLAQPDGINFGPNGLKKKKHEKNPDRRLPMLERVIGSGNSYSKIPLHELERKKKEFIGWDHMQFLGENMVARLLRIHLGSSFDPERDWTSDLRDRAGYTHDQRDYEGSPFELADPETIRRMTEFVTNYGTSHSAQWKERLRASLPVYHVDVLVSGDKEGTFIMQTLWLERMVAMRMPLDLKEDIKKVNVLIWATKAYSEEDFSIRVIVDPWYIVNDGGLKYSKNWLLQAVVAEDFDKRVDKVSTEDNDPATSDKKDEADDKAGKQLVLYRGVTHEAVVTQMAATEGSTSEYPYTIHLPWSETTATAIMQSHESQLHTVGRREAYVYKPLLAGYMRLLYLLPGPSDAPLQALLNHIPCSNAGTYQALSYVWGTDKRDEELLTPDGAIPITSSLYRALQAIRQSDTPIMIWADAVCINQGDNEEKARQIRLMPQIFQACECAYAFLIEGGPSIDQALEMLMQVRAKAVLEESAQSKDDDDSSDKGWPQGLPYIPWSWAGNRIPPLHSPIWKAIKSLFSLPYFRRAWIVQEVVAAPKLKIVCGKWLIDWKDFHAALEIVDREVQIAEHEDQALGLRSTWEPFVKLATQREWESRQYRWSLLMLLEHFRYTQATHARDRLFALVGLASDGNEKDFEPNYDDAFPSIVLTFAKAFIRQGRAIQLLYRAGLSSQTSTFHPKFPSWIPDWTSPRPTGLHDSQDTDLNFAASGPKAPAIKLGPADDELTVEGYELDVIVSMSTAANHEASWGAYFAEIDDLLEKSVLSDTMGAREDLKWKVPIAAAPFARMAGGGTMDMRRSMCGRVMWRV</sequence>